<organism evidence="1 2">
    <name type="scientific">Phototrophicus methaneseepsis</name>
    <dbReference type="NCBI Taxonomy" id="2710758"/>
    <lineage>
        <taxon>Bacteria</taxon>
        <taxon>Bacillati</taxon>
        <taxon>Chloroflexota</taxon>
        <taxon>Candidatus Thermofontia</taxon>
        <taxon>Phototrophicales</taxon>
        <taxon>Phototrophicaceae</taxon>
        <taxon>Phototrophicus</taxon>
    </lineage>
</organism>
<dbReference type="KEGG" id="pmet:G4Y79_05240"/>
<dbReference type="Proteomes" id="UP000594468">
    <property type="component" value="Chromosome"/>
</dbReference>
<protein>
    <submittedName>
        <fullName evidence="1">Uncharacterized protein</fullName>
    </submittedName>
</protein>
<proteinExistence type="predicted"/>
<name>A0A7S8EB89_9CHLR</name>
<dbReference type="EMBL" id="CP062983">
    <property type="protein sequence ID" value="QPC83785.1"/>
    <property type="molecule type" value="Genomic_DNA"/>
</dbReference>
<accession>A0A7S8EB89</accession>
<dbReference type="AlphaFoldDB" id="A0A7S8EB89"/>
<reference evidence="1 2" key="1">
    <citation type="submission" date="2020-02" db="EMBL/GenBank/DDBJ databases">
        <authorList>
            <person name="Zheng R.K."/>
            <person name="Sun C.M."/>
        </authorList>
    </citation>
    <scope>NUCLEOTIDE SEQUENCE [LARGE SCALE GENOMIC DNA]</scope>
    <source>
        <strain evidence="2">rifampicinis</strain>
    </source>
</reference>
<evidence type="ECO:0000313" key="1">
    <source>
        <dbReference type="EMBL" id="QPC83785.1"/>
    </source>
</evidence>
<keyword evidence="2" id="KW-1185">Reference proteome</keyword>
<sequence length="64" mass="7690">MFRWKLTLKDWQQLSAEDKLFYFGADYHIQSQLDVLYNRTLKAHREGKLNIGTRDALMALGYYF</sequence>
<gene>
    <name evidence="1" type="ORF">G4Y79_05240</name>
</gene>
<dbReference type="RefSeq" id="WP_195171849.1">
    <property type="nucleotide sequence ID" value="NZ_CP062983.1"/>
</dbReference>
<evidence type="ECO:0000313" key="2">
    <source>
        <dbReference type="Proteomes" id="UP000594468"/>
    </source>
</evidence>